<dbReference type="OrthoDB" id="3246112at2"/>
<dbReference type="Pfam" id="PF05593">
    <property type="entry name" value="RHS_repeat"/>
    <property type="match status" value="2"/>
</dbReference>
<dbReference type="Pfam" id="PF25023">
    <property type="entry name" value="TEN_YD-shell"/>
    <property type="match status" value="3"/>
</dbReference>
<feature type="region of interest" description="Disordered" evidence="2">
    <location>
        <begin position="142"/>
        <end position="164"/>
    </location>
</feature>
<dbReference type="EMBL" id="RQZF01000002">
    <property type="protein sequence ID" value="RRC96025.1"/>
    <property type="molecule type" value="Genomic_DNA"/>
</dbReference>
<dbReference type="InterPro" id="IPR056823">
    <property type="entry name" value="TEN-like_YD-shell"/>
</dbReference>
<dbReference type="RefSeq" id="WP_124868885.1">
    <property type="nucleotide sequence ID" value="NZ_RQZF01000002.1"/>
</dbReference>
<dbReference type="NCBIfam" id="TIGR01643">
    <property type="entry name" value="YD_repeat_2x"/>
    <property type="match status" value="13"/>
</dbReference>
<evidence type="ECO:0000256" key="2">
    <source>
        <dbReference type="SAM" id="MobiDB-lite"/>
    </source>
</evidence>
<evidence type="ECO:0000313" key="5">
    <source>
        <dbReference type="EMBL" id="RRC96025.1"/>
    </source>
</evidence>
<gene>
    <name evidence="5" type="ORF">EII11_04065</name>
</gene>
<dbReference type="Proteomes" id="UP000280444">
    <property type="component" value="Unassembled WGS sequence"/>
</dbReference>
<dbReference type="InterPro" id="IPR022385">
    <property type="entry name" value="Rhs_assc_core"/>
</dbReference>
<organism evidence="5 6">
    <name type="scientific">Schaalia canis</name>
    <dbReference type="NCBI Taxonomy" id="100469"/>
    <lineage>
        <taxon>Bacteria</taxon>
        <taxon>Bacillati</taxon>
        <taxon>Actinomycetota</taxon>
        <taxon>Actinomycetes</taxon>
        <taxon>Actinomycetales</taxon>
        <taxon>Actinomycetaceae</taxon>
        <taxon>Schaalia</taxon>
    </lineage>
</organism>
<dbReference type="SUPFAM" id="SSF63829">
    <property type="entry name" value="Calcium-dependent phosphotriesterase"/>
    <property type="match status" value="1"/>
</dbReference>
<dbReference type="Gene3D" id="2.180.10.10">
    <property type="entry name" value="RHS repeat-associated core"/>
    <property type="match status" value="6"/>
</dbReference>
<accession>A0A3P1SGZ9</accession>
<dbReference type="InterPro" id="IPR045351">
    <property type="entry name" value="DUF6531"/>
</dbReference>
<dbReference type="InterPro" id="IPR031325">
    <property type="entry name" value="RHS_repeat"/>
</dbReference>
<feature type="domain" description="DUF6531" evidence="3">
    <location>
        <begin position="286"/>
        <end position="358"/>
    </location>
</feature>
<proteinExistence type="predicted"/>
<dbReference type="Pfam" id="PF20148">
    <property type="entry name" value="DUF6531"/>
    <property type="match status" value="1"/>
</dbReference>
<evidence type="ECO:0000259" key="3">
    <source>
        <dbReference type="Pfam" id="PF20148"/>
    </source>
</evidence>
<keyword evidence="6" id="KW-1185">Reference proteome</keyword>
<feature type="domain" description="Teneurin-like YD-shell" evidence="4">
    <location>
        <begin position="672"/>
        <end position="839"/>
    </location>
</feature>
<keyword evidence="1" id="KW-0677">Repeat</keyword>
<protein>
    <submittedName>
        <fullName evidence="5">Type IV secretion protein Rhs</fullName>
    </submittedName>
</protein>
<dbReference type="SUPFAM" id="SSF69304">
    <property type="entry name" value="Tricorn protease N-terminal domain"/>
    <property type="match status" value="1"/>
</dbReference>
<sequence length="1804" mass="195733">MPNFGDYETDVVFDFSYARDLAALFRSAAQKTRDYESSRAAAQLTAEKDFEGHFSEVFARNMQIARNDGAALATALDDAANAVDHLISEATKENARRRQVREYLARHDDWWEKGWDWVFGQEAPPRFASDVLPTPYVSPAASRPRELPLPGVGGSTGQSVSSARPSNLRSASHAIDNASVGLAIRITLQNKLNGFASVCCYGTLDASALVTNFNTWCGLHGEDAKWLRTVADAFAAAGGENNVSTLEDSAIYNALKAANVSASRDDLDVPPAALSGFDPNTGYALDPVNTVTGNFIEPECDIAFTGLAAELNVTRMYNSLSEDCGVLGIGWASTLQQRLLVDDESIVWVQADGGNISFASATASTVRADHANFWLTKDADIRFPLEKSHNATVWVVNDNAGRAWVFTPEGQWLASRDSSSTWLWAERDADTITALVHENGRRVDFTYRDGLLVKALSNDGRSADYSYDDRSRLVNVTTPEHTRRYTWDTNNLLIEVRNSANVAEVINTYDDRRRVISQITPHGRRVRFAYLPGRVTAVSDHDGSRSDTWIADRFGRLIGVVDSAGNRQSMSYDGHGNLVQVTDREGAVTVHVYDQRGRRVRTVLPSRGEFTFAWDEHDRLTDIVTAEGSHISYVYAADQRDPSEIHDALGGVSYLEWEGGILRRVVDPVGVTLSLLYNAHGELEGIENADGAIARLIRDSRGRVIEAITPSGASSEYTYDDSSNLTAYRDAEGATWIFEYDAYGRKTAMTNPVGARTTYAYGDHGALARVIDPLLRTTACAYDDLGNISSLTLPDGAEYLFEYDTLSRLTAMRAPQGAQWSWEYNPSGRVTESRDPSGRISSQGFNPITGEFHYRDSGQTGKILCDPYGRPIGESSVDNSQQLYTRDAAGNIIEIVDAEGGLTLLRRDLAGRLIEHVSPEQVSTVYTYDACGRIESIGDAFGNATTYHYDIDSRVTGFTLPTGERGSYSYDRCGRLLSATLPGNGKFVFSYDACGRLIYQRDSLMGIRRFSYDASGQMVAATNGLGGVTHYDYDERGRVVAVTHPSGGRTQYAYNDLNQCVRVINPVGAQTQYFFDPSGLPTGTQAPDGTRLSFVYEDDSLAGATYVNDHLLSRIEISEDLRTLRICDYTDHNIEHHIELIFDSLNRLIARRDDGVEHTWSYDKDGRVTQHRDINGDITRYEYDKNGQLIVVRHSQLGRIDLQHDASGRLLSIRRDQHADDYRYLEGWLAEHIHRTKVGTTTTQVKRDTWGRVITLSYQEGKVDYGYDDANQLVSLSGMGENSTWEYDEAGRLVTSCDNTVTTRYAYNEAGQLTSIAPMNSEPTLYSYNASGQRVTEKGHNGVKTFSWDPRGWLEDITWDSPTGQQNKTNLWVNALGELSRIDNTPISWDIHRLTSVGTLPVLSLPGVTTVIGGRQPDSQWRQFRHAPATNPWDVTSILTSPHPNLGMTGHGSLIVDGMEWLRHRVYDPRSMGFLSQDPVLAPAGAIWESNPYNYAANNPLNLLDPLGLNPVTDADLQAYASTINTRGALGSAWEWTKNNWEYIAGGAAMVVGFGLMCTGVGGPAGIALMAASGAALSGGSSILMQKYFNGKVDWGQVGIQTLIGGVTGAFGGWAAGLSKAANGARALGTMTSVNAGVGGTSSALTYGLTAENPTPQGYLAAFLSGGLASGISGAAGPAGGTIAQQFGHGATSLFAKGATGVIQFVAGASGSATNNILNGQPVSVESMITAGGLNSAVSIGVSKLVPDQHGTSTLNQASYFGVRTASGLVNPTGPNAGRLISSAITGSIVGSGADVVVQQVTSP</sequence>
<dbReference type="PANTHER" id="PTHR32305:SF15">
    <property type="entry name" value="PROTEIN RHSA-RELATED"/>
    <property type="match status" value="1"/>
</dbReference>
<comment type="caution">
    <text evidence="5">The sequence shown here is derived from an EMBL/GenBank/DDBJ whole genome shotgun (WGS) entry which is preliminary data.</text>
</comment>
<dbReference type="NCBIfam" id="TIGR03696">
    <property type="entry name" value="Rhs_assc_core"/>
    <property type="match status" value="1"/>
</dbReference>
<name>A0A3P1SGZ9_9ACTO</name>
<feature type="domain" description="Teneurin-like YD-shell" evidence="4">
    <location>
        <begin position="881"/>
        <end position="1012"/>
    </location>
</feature>
<reference evidence="5 6" key="1">
    <citation type="submission" date="2018-11" db="EMBL/GenBank/DDBJ databases">
        <title>Genomes From Bacteria Associated with the Canine Oral Cavity: a Test Case for Automated Genome-Based Taxonomic Assignment.</title>
        <authorList>
            <person name="Coil D.A."/>
            <person name="Jospin G."/>
            <person name="Darling A.E."/>
            <person name="Wallis C."/>
            <person name="Davis I.J."/>
            <person name="Harris S."/>
            <person name="Eisen J.A."/>
            <person name="Holcombe L.J."/>
            <person name="O'Flynn C."/>
        </authorList>
    </citation>
    <scope>NUCLEOTIDE SEQUENCE [LARGE SCALE GENOMIC DNA]</scope>
    <source>
        <strain evidence="5 6">OH770</strain>
    </source>
</reference>
<dbReference type="InterPro" id="IPR050708">
    <property type="entry name" value="T6SS_VgrG/RHS"/>
</dbReference>
<evidence type="ECO:0000256" key="1">
    <source>
        <dbReference type="ARBA" id="ARBA00022737"/>
    </source>
</evidence>
<dbReference type="InterPro" id="IPR006530">
    <property type="entry name" value="YD"/>
</dbReference>
<feature type="domain" description="Teneurin-like YD-shell" evidence="4">
    <location>
        <begin position="1137"/>
        <end position="1268"/>
    </location>
</feature>
<dbReference type="PANTHER" id="PTHR32305">
    <property type="match status" value="1"/>
</dbReference>
<evidence type="ECO:0000259" key="4">
    <source>
        <dbReference type="Pfam" id="PF25023"/>
    </source>
</evidence>
<evidence type="ECO:0000313" key="6">
    <source>
        <dbReference type="Proteomes" id="UP000280444"/>
    </source>
</evidence>